<accession>A0A540LBW3</accession>
<dbReference type="PROSITE" id="PS51698">
    <property type="entry name" value="U_BOX"/>
    <property type="match status" value="1"/>
</dbReference>
<dbReference type="InterPro" id="IPR003613">
    <property type="entry name" value="Ubox_domain"/>
</dbReference>
<dbReference type="SMART" id="SM00504">
    <property type="entry name" value="Ubox"/>
    <property type="match status" value="1"/>
</dbReference>
<dbReference type="InterPro" id="IPR000225">
    <property type="entry name" value="Armadillo"/>
</dbReference>
<evidence type="ECO:0000256" key="7">
    <source>
        <dbReference type="PROSITE-ProRule" id="PRU00259"/>
    </source>
</evidence>
<dbReference type="AlphaFoldDB" id="A0A540LBW3"/>
<dbReference type="Gene3D" id="3.30.40.10">
    <property type="entry name" value="Zinc/RING finger domain, C3HC4 (zinc finger)"/>
    <property type="match status" value="1"/>
</dbReference>
<dbReference type="FunFam" id="1.25.10.10:FF:000491">
    <property type="entry name" value="RING-type E3 ubiquitin transferase"/>
    <property type="match status" value="1"/>
</dbReference>
<evidence type="ECO:0000256" key="3">
    <source>
        <dbReference type="ARBA" id="ARBA00012483"/>
    </source>
</evidence>
<dbReference type="SUPFAM" id="SSF57850">
    <property type="entry name" value="RING/U-box"/>
    <property type="match status" value="1"/>
</dbReference>
<dbReference type="PANTHER" id="PTHR23315:SF224">
    <property type="entry name" value="U-BOX DOMAIN-CONTAINING PROTEIN 1"/>
    <property type="match status" value="1"/>
</dbReference>
<gene>
    <name evidence="10" type="ORF">C1H46_030505</name>
</gene>
<reference evidence="10 11" key="1">
    <citation type="journal article" date="2019" name="G3 (Bethesda)">
        <title>Sequencing of a Wild Apple (Malus baccata) Genome Unravels the Differences Between Cultivated and Wild Apple Species Regarding Disease Resistance and Cold Tolerance.</title>
        <authorList>
            <person name="Chen X."/>
        </authorList>
    </citation>
    <scope>NUCLEOTIDE SEQUENCE [LARGE SCALE GENOMIC DNA]</scope>
    <source>
        <strain evidence="11">cv. Shandingzi</strain>
        <tissue evidence="10">Leaves</tissue>
    </source>
</reference>
<dbReference type="InterPro" id="IPR013083">
    <property type="entry name" value="Znf_RING/FYVE/PHD"/>
</dbReference>
<evidence type="ECO:0000256" key="6">
    <source>
        <dbReference type="ARBA" id="ARBA00022786"/>
    </source>
</evidence>
<evidence type="ECO:0000256" key="5">
    <source>
        <dbReference type="ARBA" id="ARBA00022737"/>
    </source>
</evidence>
<dbReference type="PANTHER" id="PTHR23315">
    <property type="entry name" value="U BOX DOMAIN-CONTAINING"/>
    <property type="match status" value="1"/>
</dbReference>
<dbReference type="Proteomes" id="UP000315295">
    <property type="component" value="Unassembled WGS sequence"/>
</dbReference>
<dbReference type="InterPro" id="IPR058678">
    <property type="entry name" value="ARM_PUB"/>
</dbReference>
<dbReference type="Pfam" id="PF25368">
    <property type="entry name" value="PUB10_N"/>
    <property type="match status" value="1"/>
</dbReference>
<dbReference type="GO" id="GO:0016567">
    <property type="term" value="P:protein ubiquitination"/>
    <property type="evidence" value="ECO:0007669"/>
    <property type="project" value="UniProtKB-UniPathway"/>
</dbReference>
<dbReference type="UniPathway" id="UPA00143"/>
<evidence type="ECO:0000256" key="4">
    <source>
        <dbReference type="ARBA" id="ARBA00022679"/>
    </source>
</evidence>
<evidence type="ECO:0000313" key="10">
    <source>
        <dbReference type="EMBL" id="TQD83957.1"/>
    </source>
</evidence>
<evidence type="ECO:0000256" key="8">
    <source>
        <dbReference type="SAM" id="MobiDB-lite"/>
    </source>
</evidence>
<dbReference type="Pfam" id="PF25598">
    <property type="entry name" value="ARM_PUB"/>
    <property type="match status" value="1"/>
</dbReference>
<dbReference type="FunFam" id="3.30.40.10:FF:000114">
    <property type="entry name" value="RING-type E3 ubiquitin transferase"/>
    <property type="match status" value="1"/>
</dbReference>
<feature type="repeat" description="ARM" evidence="7">
    <location>
        <begin position="569"/>
        <end position="611"/>
    </location>
</feature>
<keyword evidence="5" id="KW-0677">Repeat</keyword>
<dbReference type="STRING" id="106549.A0A540LBW3"/>
<sequence>MDVALVPPLMVSTGFLPTGSLLQSLVHLCNEVCSMEKLPVLQGRNISTMIRRIKLLASLFEEIQESNGPLPPSSILCLTELKLQRRNRAVSLVCTNNCHKQSGITHGCSSCSSSNGFHGIFADWVVVTIIGSHMQRSLLHGKASGSAGPEHLHHDKEDQAPRFSVRRDTRIKRPASSLFDPLPHGALLASLFEEIQESNGPLPPSSILCLTELFSVIRRVKFLIQDCKDGSSLWGLMQTELVSNQFYVLVKELGRALDILPLSLLKVTADIREQVELLHRQAKRVELFIHLKELQRREELLVLMGSNSEKNKGFIDLVKVRDVLSSVGLRNTVDYEEETSKLEAEARKQAGSGGLIVVSNINNLISLVSYCKTIIFTDDEFEKPSKEDMKLQCVPSGRYYDHSSSSKSLILNVPHEFRCPISLDLIRDPVIVASGHTYDRNSIAQWINSGHQTCPKSGQKLIHIALIPNYALKSLMQQWCEENNVPTTESSQSSSSDLGRSNSKRELYEDAVDHISVVKAAVDAVKLTAEFLVGKLATGSPDIQRQAAYELRLLAKTGMDNRRIIAEAGAIPFLVTLLKSHEPRIQENAVTALLNLSIYNNNKILIMAAGAIDNIVNVLESGNTMEARENAAATIFSLSMIDDCKVTIGKHPRAILALVGLLKEGTPAGKKDAAIALFNLAFYNANKVSVVFAGAVPLLIELLMDDKAGITDDALAVLAQLLGCSEGMEEIGKSRILVPILIDLLRFGSPKGKENSITLLLGLCKDGGEEVARRLLMNPRSIPSLQSLAADGSLKARRKADALLRLLNRCCFQSHNQIG</sequence>
<feature type="region of interest" description="Disordered" evidence="8">
    <location>
        <begin position="483"/>
        <end position="502"/>
    </location>
</feature>
<dbReference type="EMBL" id="VIEB01000658">
    <property type="protein sequence ID" value="TQD83957.1"/>
    <property type="molecule type" value="Genomic_DNA"/>
</dbReference>
<dbReference type="InterPro" id="IPR011989">
    <property type="entry name" value="ARM-like"/>
</dbReference>
<evidence type="ECO:0000313" key="11">
    <source>
        <dbReference type="Proteomes" id="UP000315295"/>
    </source>
</evidence>
<dbReference type="SUPFAM" id="SSF48371">
    <property type="entry name" value="ARM repeat"/>
    <property type="match status" value="1"/>
</dbReference>
<dbReference type="CDD" id="cd16664">
    <property type="entry name" value="RING-Ubox_PUB"/>
    <property type="match status" value="1"/>
</dbReference>
<evidence type="ECO:0000259" key="9">
    <source>
        <dbReference type="PROSITE" id="PS51698"/>
    </source>
</evidence>
<dbReference type="Gene3D" id="1.25.10.10">
    <property type="entry name" value="Leucine-rich Repeat Variant"/>
    <property type="match status" value="2"/>
</dbReference>
<keyword evidence="6" id="KW-0833">Ubl conjugation pathway</keyword>
<dbReference type="PROSITE" id="PS50176">
    <property type="entry name" value="ARM_REPEAT"/>
    <property type="match status" value="1"/>
</dbReference>
<comment type="caution">
    <text evidence="10">The sequence shown here is derived from an EMBL/GenBank/DDBJ whole genome shotgun (WGS) entry which is preliminary data.</text>
</comment>
<dbReference type="SMART" id="SM00185">
    <property type="entry name" value="ARM"/>
    <property type="match status" value="6"/>
</dbReference>
<protein>
    <recommendedName>
        <fullName evidence="3">RING-type E3 ubiquitin transferase</fullName>
        <ecNumber evidence="3">2.3.2.27</ecNumber>
    </recommendedName>
</protein>
<feature type="compositionally biased region" description="Basic and acidic residues" evidence="8">
    <location>
        <begin position="150"/>
        <end position="166"/>
    </location>
</feature>
<feature type="compositionally biased region" description="Low complexity" evidence="8">
    <location>
        <begin position="490"/>
        <end position="501"/>
    </location>
</feature>
<keyword evidence="11" id="KW-1185">Reference proteome</keyword>
<feature type="region of interest" description="Disordered" evidence="8">
    <location>
        <begin position="140"/>
        <end position="166"/>
    </location>
</feature>
<comment type="pathway">
    <text evidence="2">Protein modification; protein ubiquitination.</text>
</comment>
<organism evidence="10 11">
    <name type="scientific">Malus baccata</name>
    <name type="common">Siberian crab apple</name>
    <name type="synonym">Pyrus baccata</name>
    <dbReference type="NCBI Taxonomy" id="106549"/>
    <lineage>
        <taxon>Eukaryota</taxon>
        <taxon>Viridiplantae</taxon>
        <taxon>Streptophyta</taxon>
        <taxon>Embryophyta</taxon>
        <taxon>Tracheophyta</taxon>
        <taxon>Spermatophyta</taxon>
        <taxon>Magnoliopsida</taxon>
        <taxon>eudicotyledons</taxon>
        <taxon>Gunneridae</taxon>
        <taxon>Pentapetalae</taxon>
        <taxon>rosids</taxon>
        <taxon>fabids</taxon>
        <taxon>Rosales</taxon>
        <taxon>Rosaceae</taxon>
        <taxon>Amygdaloideae</taxon>
        <taxon>Maleae</taxon>
        <taxon>Malus</taxon>
    </lineage>
</organism>
<dbReference type="InterPro" id="IPR057623">
    <property type="entry name" value="PUB12-19-like_N"/>
</dbReference>
<dbReference type="GO" id="GO:0061630">
    <property type="term" value="F:ubiquitin protein ligase activity"/>
    <property type="evidence" value="ECO:0007669"/>
    <property type="project" value="UniProtKB-EC"/>
</dbReference>
<evidence type="ECO:0000256" key="1">
    <source>
        <dbReference type="ARBA" id="ARBA00000900"/>
    </source>
</evidence>
<name>A0A540LBW3_MALBA</name>
<dbReference type="EC" id="2.3.2.27" evidence="3"/>
<dbReference type="Pfam" id="PF04564">
    <property type="entry name" value="U-box"/>
    <property type="match status" value="1"/>
</dbReference>
<evidence type="ECO:0000256" key="2">
    <source>
        <dbReference type="ARBA" id="ARBA00004906"/>
    </source>
</evidence>
<dbReference type="InterPro" id="IPR045210">
    <property type="entry name" value="RING-Ubox_PUB"/>
</dbReference>
<dbReference type="InterPro" id="IPR016024">
    <property type="entry name" value="ARM-type_fold"/>
</dbReference>
<comment type="catalytic activity">
    <reaction evidence="1">
        <text>S-ubiquitinyl-[E2 ubiquitin-conjugating enzyme]-L-cysteine + [acceptor protein]-L-lysine = [E2 ubiquitin-conjugating enzyme]-L-cysteine + N(6)-ubiquitinyl-[acceptor protein]-L-lysine.</text>
        <dbReference type="EC" id="2.3.2.27"/>
    </reaction>
</comment>
<proteinExistence type="predicted"/>
<feature type="domain" description="U-box" evidence="9">
    <location>
        <begin position="412"/>
        <end position="486"/>
    </location>
</feature>
<keyword evidence="4" id="KW-0808">Transferase</keyword>